<name>A0AAD8PLP2_9PEZI</name>
<dbReference type="EMBL" id="JAHLJV010000115">
    <property type="protein sequence ID" value="KAK1570026.1"/>
    <property type="molecule type" value="Genomic_DNA"/>
</dbReference>
<dbReference type="Proteomes" id="UP001230504">
    <property type="component" value="Unassembled WGS sequence"/>
</dbReference>
<dbReference type="PANTHER" id="PTHR35896">
    <property type="entry name" value="IG-LIKE DOMAIN-CONTAINING PROTEIN"/>
    <property type="match status" value="1"/>
</dbReference>
<dbReference type="InterPro" id="IPR053008">
    <property type="entry name" value="Phomopsin_biosynth_assoc"/>
</dbReference>
<evidence type="ECO:0000313" key="1">
    <source>
        <dbReference type="EMBL" id="KAK1570026.1"/>
    </source>
</evidence>
<proteinExistence type="predicted"/>
<protein>
    <submittedName>
        <fullName evidence="1">Uncharacterized protein</fullName>
    </submittedName>
</protein>
<comment type="caution">
    <text evidence="1">The sequence shown here is derived from an EMBL/GenBank/DDBJ whole genome shotgun (WGS) entry which is preliminary data.</text>
</comment>
<dbReference type="AlphaFoldDB" id="A0AAD8PLP2"/>
<gene>
    <name evidence="1" type="ORF">LY79DRAFT_527625</name>
</gene>
<sequence>MQADLSNLQIKGYVVIGPACGPSWPQAEAAGCVYDLLLSAWTSPHCHDPELYNQYLSQINSTFYLERQRENVVSWNQVLSGRHPEEGLWTDGGFHHLHCSYLWDRQRHAYARSRTTGQPFIMDTFSRNESHVSHCIFWNAHPYPAELIAPNITHIYPPKDPVRCLLGY</sequence>
<accession>A0AAD8PLP2</accession>
<reference evidence="1" key="1">
    <citation type="submission" date="2021-06" db="EMBL/GenBank/DDBJ databases">
        <title>Comparative genomics, transcriptomics and evolutionary studies reveal genomic signatures of adaptation to plant cell wall in hemibiotrophic fungi.</title>
        <authorList>
            <consortium name="DOE Joint Genome Institute"/>
            <person name="Baroncelli R."/>
            <person name="Diaz J.F."/>
            <person name="Benocci T."/>
            <person name="Peng M."/>
            <person name="Battaglia E."/>
            <person name="Haridas S."/>
            <person name="Andreopoulos W."/>
            <person name="Labutti K."/>
            <person name="Pangilinan J."/>
            <person name="Floch G.L."/>
            <person name="Makela M.R."/>
            <person name="Henrissat B."/>
            <person name="Grigoriev I.V."/>
            <person name="Crouch J.A."/>
            <person name="De Vries R.P."/>
            <person name="Sukno S.A."/>
            <person name="Thon M.R."/>
        </authorList>
    </citation>
    <scope>NUCLEOTIDE SEQUENCE</scope>
    <source>
        <strain evidence="1">CBS 125086</strain>
    </source>
</reference>
<dbReference type="GeneID" id="85440186"/>
<organism evidence="1 2">
    <name type="scientific">Colletotrichum navitas</name>
    <dbReference type="NCBI Taxonomy" id="681940"/>
    <lineage>
        <taxon>Eukaryota</taxon>
        <taxon>Fungi</taxon>
        <taxon>Dikarya</taxon>
        <taxon>Ascomycota</taxon>
        <taxon>Pezizomycotina</taxon>
        <taxon>Sordariomycetes</taxon>
        <taxon>Hypocreomycetidae</taxon>
        <taxon>Glomerellales</taxon>
        <taxon>Glomerellaceae</taxon>
        <taxon>Colletotrichum</taxon>
        <taxon>Colletotrichum graminicola species complex</taxon>
    </lineage>
</organism>
<evidence type="ECO:0000313" key="2">
    <source>
        <dbReference type="Proteomes" id="UP001230504"/>
    </source>
</evidence>
<dbReference type="RefSeq" id="XP_060408208.1">
    <property type="nucleotide sequence ID" value="XM_060555946.1"/>
</dbReference>
<dbReference type="PANTHER" id="PTHR35896:SF3">
    <property type="entry name" value="MAJOR FACILITATOR SUPERFAMILY TRANSPORTER"/>
    <property type="match status" value="1"/>
</dbReference>
<keyword evidence="2" id="KW-1185">Reference proteome</keyword>